<dbReference type="CDD" id="cd14973">
    <property type="entry name" value="7tmA_Mrgpr"/>
    <property type="match status" value="1"/>
</dbReference>
<keyword evidence="6 11" id="KW-0472">Membrane</keyword>
<evidence type="ECO:0000256" key="10">
    <source>
        <dbReference type="RuleBase" id="RU000688"/>
    </source>
</evidence>
<dbReference type="AlphaFoldDB" id="A0A6P5IWL5"/>
<feature type="domain" description="G-protein coupled receptors family 1 profile" evidence="12">
    <location>
        <begin position="95"/>
        <end position="342"/>
    </location>
</feature>
<keyword evidence="2" id="KW-1003">Cell membrane</keyword>
<feature type="transmembrane region" description="Helical" evidence="11">
    <location>
        <begin position="212"/>
        <end position="235"/>
    </location>
</feature>
<evidence type="ECO:0000256" key="2">
    <source>
        <dbReference type="ARBA" id="ARBA00022475"/>
    </source>
</evidence>
<evidence type="ECO:0000256" key="7">
    <source>
        <dbReference type="ARBA" id="ARBA00023170"/>
    </source>
</evidence>
<dbReference type="GO" id="GO:0005886">
    <property type="term" value="C:plasma membrane"/>
    <property type="evidence" value="ECO:0007669"/>
    <property type="project" value="UniProtKB-SubCell"/>
</dbReference>
<evidence type="ECO:0000256" key="5">
    <source>
        <dbReference type="ARBA" id="ARBA00023040"/>
    </source>
</evidence>
<dbReference type="PROSITE" id="PS50262">
    <property type="entry name" value="G_PROTEIN_RECEP_F1_2"/>
    <property type="match status" value="1"/>
</dbReference>
<dbReference type="OMA" id="HFYVTWF"/>
<protein>
    <submittedName>
        <fullName evidence="14">Mas-related G-protein coupled receptor member A-like isoform X1</fullName>
    </submittedName>
</protein>
<evidence type="ECO:0000256" key="8">
    <source>
        <dbReference type="ARBA" id="ARBA00023224"/>
    </source>
</evidence>
<accession>A0A6P5IWL5</accession>
<keyword evidence="7 10" id="KW-0675">Receptor</keyword>
<dbReference type="Gene3D" id="1.20.1070.10">
    <property type="entry name" value="Rhodopsin 7-helix transmembrane proteins"/>
    <property type="match status" value="1"/>
</dbReference>
<feature type="transmembrane region" description="Helical" evidence="11">
    <location>
        <begin position="324"/>
        <end position="345"/>
    </location>
</feature>
<dbReference type="PRINTS" id="PR00237">
    <property type="entry name" value="GPCRRHODOPSN"/>
</dbReference>
<evidence type="ECO:0000259" key="12">
    <source>
        <dbReference type="PROSITE" id="PS50262"/>
    </source>
</evidence>
<keyword evidence="13" id="KW-1185">Reference proteome</keyword>
<feature type="transmembrane region" description="Helical" evidence="11">
    <location>
        <begin position="80"/>
        <end position="103"/>
    </location>
</feature>
<organism evidence="13 14">
    <name type="scientific">Phascolarctos cinereus</name>
    <name type="common">Koala</name>
    <dbReference type="NCBI Taxonomy" id="38626"/>
    <lineage>
        <taxon>Eukaryota</taxon>
        <taxon>Metazoa</taxon>
        <taxon>Chordata</taxon>
        <taxon>Craniata</taxon>
        <taxon>Vertebrata</taxon>
        <taxon>Euteleostomi</taxon>
        <taxon>Mammalia</taxon>
        <taxon>Metatheria</taxon>
        <taxon>Diprotodontia</taxon>
        <taxon>Phascolarctidae</taxon>
        <taxon>Phascolarctos</taxon>
    </lineage>
</organism>
<feature type="transmembrane region" description="Helical" evidence="11">
    <location>
        <begin position="247"/>
        <end position="272"/>
    </location>
</feature>
<dbReference type="InterPro" id="IPR017452">
    <property type="entry name" value="GPCR_Rhodpsn_7TM"/>
</dbReference>
<evidence type="ECO:0000256" key="1">
    <source>
        <dbReference type="ARBA" id="ARBA00004651"/>
    </source>
</evidence>
<dbReference type="Proteomes" id="UP000515140">
    <property type="component" value="Unplaced"/>
</dbReference>
<dbReference type="FunCoup" id="A0A6P5IWL5">
    <property type="interactions" value="256"/>
</dbReference>
<sequence length="397" mass="45545">MGYGQWRKIKGRKKGTSSLRSLPCWRVPGGRRAFLRPHPMTVDQTPMPCSWKLNDVNETERNETIPYQGSRADAKALPIIIPYLTVLISLVGLVGNGIVLWLLGFRIKRNPFSVYILNLAGADFVFLSCQVFYAAVDILKDCYDTLSSVAHFYVTWFFYSSFPALKVLAPITFSSYTMDLSVLAAISTERCLSVLFPVWYRCQRPKHTSTLVCALLWIESVMISVLTGDGCGFFYRKYSKQACYDFTIASAVLVFSLFFLTCVSSLTLFLRVQGNSRRRRSPKIYIVILCTVLMFLLLGLPFSIYWFLLSWWEDTFLKDWNLPYFIIDTLSCANSTINPFIYFFVGSFRQQKSWEPFRVVLQRALQDEAELREEGEISHPEIMKLSACDCQKGEGEM</sequence>
<dbReference type="FunFam" id="1.20.1070.10:FF:000193">
    <property type="entry name" value="Mas-related G-protein coupled receptor member E"/>
    <property type="match status" value="1"/>
</dbReference>
<evidence type="ECO:0000256" key="9">
    <source>
        <dbReference type="ARBA" id="ARBA00061394"/>
    </source>
</evidence>
<gene>
    <name evidence="14" type="primary">LOC110197176</name>
</gene>
<proteinExistence type="inferred from homology"/>
<evidence type="ECO:0000256" key="4">
    <source>
        <dbReference type="ARBA" id="ARBA00022989"/>
    </source>
</evidence>
<dbReference type="PRINTS" id="PR02108">
    <property type="entry name" value="MRGPCRFAMILY"/>
</dbReference>
<evidence type="ECO:0000256" key="11">
    <source>
        <dbReference type="SAM" id="Phobius"/>
    </source>
</evidence>
<dbReference type="RefSeq" id="XP_020826515.1">
    <property type="nucleotide sequence ID" value="XM_020970856.1"/>
</dbReference>
<dbReference type="GeneID" id="110197176"/>
<keyword evidence="4 11" id="KW-1133">Transmembrane helix</keyword>
<keyword evidence="3 10" id="KW-0812">Transmembrane</keyword>
<keyword evidence="5 10" id="KW-0297">G-protein coupled receptor</keyword>
<evidence type="ECO:0000313" key="13">
    <source>
        <dbReference type="Proteomes" id="UP000515140"/>
    </source>
</evidence>
<dbReference type="InterPro" id="IPR026234">
    <property type="entry name" value="MRGPCRFAMILY"/>
</dbReference>
<evidence type="ECO:0000256" key="3">
    <source>
        <dbReference type="ARBA" id="ARBA00022692"/>
    </source>
</evidence>
<evidence type="ECO:0000256" key="6">
    <source>
        <dbReference type="ARBA" id="ARBA00023136"/>
    </source>
</evidence>
<dbReference type="KEGG" id="pcw:110197176"/>
<dbReference type="InParanoid" id="A0A6P5IWL5"/>
<dbReference type="PANTHER" id="PTHR11334:SF29">
    <property type="entry name" value="MAS-RELATED G-PROTEIN COUPLED RECEPTOR MEMBER X2"/>
    <property type="match status" value="1"/>
</dbReference>
<reference evidence="14" key="1">
    <citation type="submission" date="2025-08" db="UniProtKB">
        <authorList>
            <consortium name="RefSeq"/>
        </authorList>
    </citation>
    <scope>IDENTIFICATION</scope>
    <source>
        <tissue evidence="14">Spleen</tissue>
    </source>
</reference>
<feature type="transmembrane region" description="Helical" evidence="11">
    <location>
        <begin position="148"/>
        <end position="168"/>
    </location>
</feature>
<comment type="subcellular location">
    <subcellularLocation>
        <location evidence="1">Cell membrane</location>
        <topology evidence="1">Multi-pass membrane protein</topology>
    </subcellularLocation>
</comment>
<dbReference type="Pfam" id="PF00001">
    <property type="entry name" value="7tm_1"/>
    <property type="match status" value="1"/>
</dbReference>
<dbReference type="GO" id="GO:0004930">
    <property type="term" value="F:G protein-coupled receptor activity"/>
    <property type="evidence" value="ECO:0007669"/>
    <property type="project" value="UniProtKB-KW"/>
</dbReference>
<keyword evidence="8 10" id="KW-0807">Transducer</keyword>
<dbReference type="PROSITE" id="PS00237">
    <property type="entry name" value="G_PROTEIN_RECEP_F1_1"/>
    <property type="match status" value="1"/>
</dbReference>
<feature type="transmembrane region" description="Helical" evidence="11">
    <location>
        <begin position="284"/>
        <end position="312"/>
    </location>
</feature>
<dbReference type="SUPFAM" id="SSF81321">
    <property type="entry name" value="Family A G protein-coupled receptor-like"/>
    <property type="match status" value="1"/>
</dbReference>
<feature type="transmembrane region" description="Helical" evidence="11">
    <location>
        <begin position="115"/>
        <end position="136"/>
    </location>
</feature>
<dbReference type="PANTHER" id="PTHR11334">
    <property type="entry name" value="MAS-RELATED G-PROTEIN COUPLED RECEPTOR"/>
    <property type="match status" value="1"/>
</dbReference>
<evidence type="ECO:0000313" key="14">
    <source>
        <dbReference type="RefSeq" id="XP_020826515.1"/>
    </source>
</evidence>
<name>A0A6P5IWL5_PHACI</name>
<dbReference type="InterPro" id="IPR000276">
    <property type="entry name" value="GPCR_Rhodpsn"/>
</dbReference>
<comment type="similarity">
    <text evidence="9">Belongs to the G-protein coupled receptor 1 family. Mas subfamily.</text>
</comment>